<evidence type="ECO:0000256" key="2">
    <source>
        <dbReference type="ARBA" id="ARBA00022475"/>
    </source>
</evidence>
<gene>
    <name evidence="7" type="ORF">QO011_002978</name>
</gene>
<keyword evidence="3 6" id="KW-0812">Transmembrane</keyword>
<dbReference type="PANTHER" id="PTHR47089">
    <property type="entry name" value="ABC TRANSPORTER, PERMEASE PROTEIN"/>
    <property type="match status" value="1"/>
</dbReference>
<evidence type="ECO:0000256" key="6">
    <source>
        <dbReference type="SAM" id="Phobius"/>
    </source>
</evidence>
<organism evidence="7 8">
    <name type="scientific">Labrys wisconsinensis</name>
    <dbReference type="NCBI Taxonomy" id="425677"/>
    <lineage>
        <taxon>Bacteria</taxon>
        <taxon>Pseudomonadati</taxon>
        <taxon>Pseudomonadota</taxon>
        <taxon>Alphaproteobacteria</taxon>
        <taxon>Hyphomicrobiales</taxon>
        <taxon>Xanthobacteraceae</taxon>
        <taxon>Labrys</taxon>
    </lineage>
</organism>
<evidence type="ECO:0000313" key="8">
    <source>
        <dbReference type="Proteomes" id="UP001242480"/>
    </source>
</evidence>
<name>A0ABU0J6S4_9HYPH</name>
<dbReference type="RefSeq" id="WP_307273262.1">
    <property type="nucleotide sequence ID" value="NZ_JAUSVX010000005.1"/>
</dbReference>
<keyword evidence="8" id="KW-1185">Reference proteome</keyword>
<feature type="transmembrane region" description="Helical" evidence="6">
    <location>
        <begin position="138"/>
        <end position="157"/>
    </location>
</feature>
<protein>
    <submittedName>
        <fullName evidence="7">Simple sugar transport system permease protein</fullName>
    </submittedName>
</protein>
<evidence type="ECO:0000256" key="3">
    <source>
        <dbReference type="ARBA" id="ARBA00022692"/>
    </source>
</evidence>
<dbReference type="Pfam" id="PF02653">
    <property type="entry name" value="BPD_transp_2"/>
    <property type="match status" value="1"/>
</dbReference>
<dbReference type="InterPro" id="IPR001851">
    <property type="entry name" value="ABC_transp_permease"/>
</dbReference>
<comment type="caution">
    <text evidence="7">The sequence shown here is derived from an EMBL/GenBank/DDBJ whole genome shotgun (WGS) entry which is preliminary data.</text>
</comment>
<accession>A0ABU0J6S4</accession>
<keyword evidence="7" id="KW-0762">Sugar transport</keyword>
<feature type="transmembrane region" description="Helical" evidence="6">
    <location>
        <begin position="105"/>
        <end position="126"/>
    </location>
</feature>
<comment type="subcellular location">
    <subcellularLocation>
        <location evidence="1">Cell membrane</location>
        <topology evidence="1">Multi-pass membrane protein</topology>
    </subcellularLocation>
</comment>
<sequence>MSAAVRLGVGALAVAGLGSALVGVTGADPLSALAGLVEGAVGERYTLSETVVSAIPMALVALGMVPALRSGVFTIGSEGQLAIGALAATAAIQALPAGAPPPSLIAAGAVAGLLGGVAWAAAPALLRAYGRVNEILSTLLLNYVAGFLLLWSLRTWLATAEIVPIPQSAALPDAALVPKLIEGTRLHWGLAAVPVLALGIAWWLRSPAGLRYRLIATHPPLAARLGLAGPRAVLATMLLAGATAGLAGWLQVAGVAGTLYPGVAGGLGFTGILVALLGALRPAGILAAAFFLAALRTGADGLQAGTGIPSAIAIVIQGLVLLVAALAAATPSLRSAAGARGRPGEGTAR</sequence>
<keyword evidence="2" id="KW-1003">Cell membrane</keyword>
<keyword evidence="5 6" id="KW-0472">Membrane</keyword>
<feature type="transmembrane region" description="Helical" evidence="6">
    <location>
        <begin position="272"/>
        <end position="295"/>
    </location>
</feature>
<dbReference type="PANTHER" id="PTHR47089:SF1">
    <property type="entry name" value="GUANOSINE ABC TRANSPORTER PERMEASE PROTEIN NUPP"/>
    <property type="match status" value="1"/>
</dbReference>
<proteinExistence type="predicted"/>
<evidence type="ECO:0000256" key="1">
    <source>
        <dbReference type="ARBA" id="ARBA00004651"/>
    </source>
</evidence>
<evidence type="ECO:0000313" key="7">
    <source>
        <dbReference type="EMBL" id="MDQ0469962.1"/>
    </source>
</evidence>
<dbReference type="CDD" id="cd06580">
    <property type="entry name" value="TM_PBP1_transp_TpRbsC_like"/>
    <property type="match status" value="1"/>
</dbReference>
<evidence type="ECO:0000256" key="5">
    <source>
        <dbReference type="ARBA" id="ARBA00023136"/>
    </source>
</evidence>
<feature type="transmembrane region" description="Helical" evidence="6">
    <location>
        <begin position="51"/>
        <end position="69"/>
    </location>
</feature>
<reference evidence="7 8" key="1">
    <citation type="submission" date="2023-07" db="EMBL/GenBank/DDBJ databases">
        <title>Genomic Encyclopedia of Type Strains, Phase IV (KMG-IV): sequencing the most valuable type-strain genomes for metagenomic binning, comparative biology and taxonomic classification.</title>
        <authorList>
            <person name="Goeker M."/>
        </authorList>
    </citation>
    <scope>NUCLEOTIDE SEQUENCE [LARGE SCALE GENOMIC DNA]</scope>
    <source>
        <strain evidence="7 8">DSM 19619</strain>
    </source>
</reference>
<evidence type="ECO:0000256" key="4">
    <source>
        <dbReference type="ARBA" id="ARBA00022989"/>
    </source>
</evidence>
<feature type="transmembrane region" description="Helical" evidence="6">
    <location>
        <begin position="232"/>
        <end position="252"/>
    </location>
</feature>
<dbReference type="Proteomes" id="UP001242480">
    <property type="component" value="Unassembled WGS sequence"/>
</dbReference>
<keyword evidence="4 6" id="KW-1133">Transmembrane helix</keyword>
<keyword evidence="7" id="KW-0813">Transport</keyword>
<feature type="transmembrane region" description="Helical" evidence="6">
    <location>
        <begin position="186"/>
        <end position="204"/>
    </location>
</feature>
<dbReference type="EMBL" id="JAUSVX010000005">
    <property type="protein sequence ID" value="MDQ0469962.1"/>
    <property type="molecule type" value="Genomic_DNA"/>
</dbReference>
<feature type="transmembrane region" description="Helical" evidence="6">
    <location>
        <begin position="307"/>
        <end position="329"/>
    </location>
</feature>
<feature type="transmembrane region" description="Helical" evidence="6">
    <location>
        <begin position="81"/>
        <end position="99"/>
    </location>
</feature>